<dbReference type="Proteomes" id="UP000237655">
    <property type="component" value="Chromosome"/>
</dbReference>
<dbReference type="SUPFAM" id="SSF48008">
    <property type="entry name" value="GntR ligand-binding domain-like"/>
    <property type="match status" value="1"/>
</dbReference>
<dbReference type="GO" id="GO:0003700">
    <property type="term" value="F:DNA-binding transcription factor activity"/>
    <property type="evidence" value="ECO:0007669"/>
    <property type="project" value="InterPro"/>
</dbReference>
<dbReference type="EMBL" id="CP027665">
    <property type="protein sequence ID" value="AVO39639.1"/>
    <property type="molecule type" value="Genomic_DNA"/>
</dbReference>
<protein>
    <recommendedName>
        <fullName evidence="6">Pyruvate dehydrogenase complex repressor</fullName>
    </recommendedName>
</protein>
<dbReference type="KEGG" id="thas:C6Y53_03380"/>
<keyword evidence="1" id="KW-0678">Repressor</keyword>
<evidence type="ECO:0000256" key="5">
    <source>
        <dbReference type="ARBA" id="ARBA00037357"/>
    </source>
</evidence>
<evidence type="ECO:0000256" key="4">
    <source>
        <dbReference type="ARBA" id="ARBA00023163"/>
    </source>
</evidence>
<dbReference type="Pfam" id="PF00392">
    <property type="entry name" value="GntR"/>
    <property type="match status" value="1"/>
</dbReference>
<gene>
    <name evidence="8" type="ORF">C6Y53_03380</name>
</gene>
<evidence type="ECO:0000256" key="3">
    <source>
        <dbReference type="ARBA" id="ARBA00023125"/>
    </source>
</evidence>
<dbReference type="InterPro" id="IPR008920">
    <property type="entry name" value="TF_FadR/GntR_C"/>
</dbReference>
<dbReference type="PANTHER" id="PTHR43537">
    <property type="entry name" value="TRANSCRIPTIONAL REGULATOR, GNTR FAMILY"/>
    <property type="match status" value="1"/>
</dbReference>
<keyword evidence="2" id="KW-0805">Transcription regulation</keyword>
<evidence type="ECO:0000313" key="9">
    <source>
        <dbReference type="Proteomes" id="UP000237655"/>
    </source>
</evidence>
<dbReference type="InterPro" id="IPR000524">
    <property type="entry name" value="Tscrpt_reg_HTH_GntR"/>
</dbReference>
<keyword evidence="4" id="KW-0804">Transcription</keyword>
<dbReference type="SMART" id="SM00895">
    <property type="entry name" value="FCD"/>
    <property type="match status" value="1"/>
</dbReference>
<dbReference type="InterPro" id="IPR011711">
    <property type="entry name" value="GntR_C"/>
</dbReference>
<dbReference type="CDD" id="cd07377">
    <property type="entry name" value="WHTH_GntR"/>
    <property type="match status" value="1"/>
</dbReference>
<evidence type="ECO:0000256" key="6">
    <source>
        <dbReference type="ARBA" id="ARBA00039592"/>
    </source>
</evidence>
<keyword evidence="9" id="KW-1185">Reference proteome</keyword>
<evidence type="ECO:0000256" key="2">
    <source>
        <dbReference type="ARBA" id="ARBA00023015"/>
    </source>
</evidence>
<feature type="domain" description="HTH gntR-type" evidence="7">
    <location>
        <begin position="9"/>
        <end position="77"/>
    </location>
</feature>
<accession>A0A2S0MUS5</accession>
<reference evidence="9" key="1">
    <citation type="submission" date="2018-03" db="EMBL/GenBank/DDBJ databases">
        <title>Genomic analysis of the strain SH-1 isolated from shrimp intestine.</title>
        <authorList>
            <person name="Kim Y.-S."/>
            <person name="Kim S.-E."/>
            <person name="Kim K.-H."/>
        </authorList>
    </citation>
    <scope>NUCLEOTIDE SEQUENCE [LARGE SCALE GENOMIC DNA]</scope>
    <source>
        <strain evidence="9">SH-1</strain>
    </source>
</reference>
<dbReference type="GO" id="GO:0003677">
    <property type="term" value="F:DNA binding"/>
    <property type="evidence" value="ECO:0007669"/>
    <property type="project" value="UniProtKB-KW"/>
</dbReference>
<dbReference type="PRINTS" id="PR00035">
    <property type="entry name" value="HTHGNTR"/>
</dbReference>
<dbReference type="PANTHER" id="PTHR43537:SF34">
    <property type="entry name" value="PYRUVATE DEHYDROGENASE COMPLEX REPRESSOR"/>
    <property type="match status" value="1"/>
</dbReference>
<evidence type="ECO:0000256" key="1">
    <source>
        <dbReference type="ARBA" id="ARBA00022491"/>
    </source>
</evidence>
<sequence length="258" mass="28369">MPFQKIQPEKLSSAVIRQIELLILRGILRPGERLPPERDLSERLGVSRPSLRAALAELQDQGLLTSRAGAGVYVADVLGSAFSPALIRLFGTHDEAVFDYLSFRRDIEALAAERAARLGSDSDLAVIGAIMDKMVAAQASGSEEEQARLDAQFHSAIIEAGHNVVMLHMMRSMFDLLRQGVFYNRSAMFHQPAARDALLAQHQAINTALQARAPEAARAAVEAHLDFVAAALRDQRSAERNEAIARQRLEQETGPRRD</sequence>
<name>A0A2S0MUS5_9RHOB</name>
<proteinExistence type="predicted"/>
<dbReference type="PROSITE" id="PS50949">
    <property type="entry name" value="HTH_GNTR"/>
    <property type="match status" value="1"/>
</dbReference>
<comment type="function">
    <text evidence="5">Transcriptional repressor for the pyruvate dehydrogenase complex genes aceEF and lpd.</text>
</comment>
<dbReference type="AlphaFoldDB" id="A0A2S0MUS5"/>
<evidence type="ECO:0000313" key="8">
    <source>
        <dbReference type="EMBL" id="AVO39639.1"/>
    </source>
</evidence>
<keyword evidence="3" id="KW-0238">DNA-binding</keyword>
<dbReference type="Pfam" id="PF07729">
    <property type="entry name" value="FCD"/>
    <property type="match status" value="1"/>
</dbReference>
<evidence type="ECO:0000259" key="7">
    <source>
        <dbReference type="PROSITE" id="PS50949"/>
    </source>
</evidence>
<dbReference type="Gene3D" id="1.10.10.10">
    <property type="entry name" value="Winged helix-like DNA-binding domain superfamily/Winged helix DNA-binding domain"/>
    <property type="match status" value="1"/>
</dbReference>
<organism evidence="8 9">
    <name type="scientific">Pukyongiella litopenaei</name>
    <dbReference type="NCBI Taxonomy" id="2605946"/>
    <lineage>
        <taxon>Bacteria</taxon>
        <taxon>Pseudomonadati</taxon>
        <taxon>Pseudomonadota</taxon>
        <taxon>Alphaproteobacteria</taxon>
        <taxon>Rhodobacterales</taxon>
        <taxon>Paracoccaceae</taxon>
        <taxon>Pukyongiella</taxon>
    </lineage>
</organism>
<dbReference type="RefSeq" id="WP_106473943.1">
    <property type="nucleotide sequence ID" value="NZ_CP027665.1"/>
</dbReference>
<dbReference type="InterPro" id="IPR036388">
    <property type="entry name" value="WH-like_DNA-bd_sf"/>
</dbReference>
<dbReference type="Gene3D" id="1.20.120.530">
    <property type="entry name" value="GntR ligand-binding domain-like"/>
    <property type="match status" value="1"/>
</dbReference>
<dbReference type="InterPro" id="IPR036390">
    <property type="entry name" value="WH_DNA-bd_sf"/>
</dbReference>
<dbReference type="SMART" id="SM00345">
    <property type="entry name" value="HTH_GNTR"/>
    <property type="match status" value="1"/>
</dbReference>
<dbReference type="SUPFAM" id="SSF46785">
    <property type="entry name" value="Winged helix' DNA-binding domain"/>
    <property type="match status" value="1"/>
</dbReference>